<accession>A0ABV2AU90</accession>
<feature type="domain" description="DEAD-box helicase OB fold" evidence="1">
    <location>
        <begin position="92"/>
        <end position="165"/>
    </location>
</feature>
<dbReference type="InterPro" id="IPR011709">
    <property type="entry name" value="DEAD-box_helicase_OB_fold"/>
</dbReference>
<dbReference type="PANTHER" id="PTHR18934">
    <property type="entry name" value="ATP-DEPENDENT RNA HELICASE"/>
    <property type="match status" value="1"/>
</dbReference>
<organism evidence="2 3">
    <name type="scientific">Bonamia ostreae</name>
    <dbReference type="NCBI Taxonomy" id="126728"/>
    <lineage>
        <taxon>Eukaryota</taxon>
        <taxon>Sar</taxon>
        <taxon>Rhizaria</taxon>
        <taxon>Endomyxa</taxon>
        <taxon>Ascetosporea</taxon>
        <taxon>Haplosporida</taxon>
        <taxon>Bonamia</taxon>
    </lineage>
</organism>
<evidence type="ECO:0000313" key="3">
    <source>
        <dbReference type="Proteomes" id="UP001439008"/>
    </source>
</evidence>
<proteinExistence type="predicted"/>
<evidence type="ECO:0000313" key="2">
    <source>
        <dbReference type="EMBL" id="MES1923222.1"/>
    </source>
</evidence>
<protein>
    <submittedName>
        <fullName evidence="2">ATP-dependent RNA helicase</fullName>
        <ecNumber evidence="2">3.6.4.13</ecNumber>
    </submittedName>
</protein>
<keyword evidence="2" id="KW-0347">Helicase</keyword>
<reference evidence="2 3" key="1">
    <citation type="journal article" date="2024" name="BMC Biol.">
        <title>Comparative genomics of Ascetosporea gives new insight into the evolutionary basis for animal parasitism in Rhizaria.</title>
        <authorList>
            <person name="Hiltunen Thoren M."/>
            <person name="Onut-Brannstrom I."/>
            <person name="Alfjorden A."/>
            <person name="Peckova H."/>
            <person name="Swords F."/>
            <person name="Hooper C."/>
            <person name="Holzer A.S."/>
            <person name="Bass D."/>
            <person name="Burki F."/>
        </authorList>
    </citation>
    <scope>NUCLEOTIDE SEQUENCE [LARGE SCALE GENOMIC DNA]</scope>
    <source>
        <strain evidence="2">20-A016</strain>
    </source>
</reference>
<name>A0ABV2AU90_9EUKA</name>
<sequence length="166" mass="18866">ILKIRQKTSSSYKQSLMENALKKFAVREGDFMTLLNVFNSFKKRPKDSNWCRSLYLNHSALKRALKIRKQILRIAKKLNLKIASSCGEVEPILKAIINGFSRNAAKLQNDGSFKSVNSKETKLMLHPHSVLSGSAPGWVVFDEIISVDQNYMLNVSVLEPKWLIES</sequence>
<comment type="caution">
    <text evidence="2">The sequence shown here is derived from an EMBL/GenBank/DDBJ whole genome shotgun (WGS) entry which is preliminary data.</text>
</comment>
<evidence type="ECO:0000259" key="1">
    <source>
        <dbReference type="Pfam" id="PF07717"/>
    </source>
</evidence>
<feature type="non-terminal residue" evidence="2">
    <location>
        <position position="166"/>
    </location>
</feature>
<keyword evidence="2" id="KW-0547">Nucleotide-binding</keyword>
<dbReference type="PANTHER" id="PTHR18934:SF136">
    <property type="entry name" value="ATP-DEPENDENT RNA HELICASE DHX35-RELATED"/>
    <property type="match status" value="1"/>
</dbReference>
<dbReference type="GO" id="GO:0003724">
    <property type="term" value="F:RNA helicase activity"/>
    <property type="evidence" value="ECO:0007669"/>
    <property type="project" value="UniProtKB-EC"/>
</dbReference>
<keyword evidence="3" id="KW-1185">Reference proteome</keyword>
<feature type="non-terminal residue" evidence="2">
    <location>
        <position position="1"/>
    </location>
</feature>
<dbReference type="Proteomes" id="UP001439008">
    <property type="component" value="Unassembled WGS sequence"/>
</dbReference>
<dbReference type="EC" id="3.6.4.13" evidence="2"/>
<dbReference type="EMBL" id="JBDODL010005158">
    <property type="protein sequence ID" value="MES1923222.1"/>
    <property type="molecule type" value="Genomic_DNA"/>
</dbReference>
<keyword evidence="2" id="KW-0378">Hydrolase</keyword>
<keyword evidence="2" id="KW-0067">ATP-binding</keyword>
<dbReference type="GO" id="GO:0016787">
    <property type="term" value="F:hydrolase activity"/>
    <property type="evidence" value="ECO:0007669"/>
    <property type="project" value="UniProtKB-KW"/>
</dbReference>
<dbReference type="Pfam" id="PF07717">
    <property type="entry name" value="OB_NTP_bind"/>
    <property type="match status" value="1"/>
</dbReference>
<gene>
    <name evidence="2" type="primary">DHX35_2</name>
    <name evidence="2" type="ORF">MHBO_004766</name>
</gene>